<dbReference type="SUPFAM" id="SSF48452">
    <property type="entry name" value="TPR-like"/>
    <property type="match status" value="1"/>
</dbReference>
<keyword evidence="5" id="KW-0862">Zinc</keyword>
<evidence type="ECO:0000256" key="3">
    <source>
        <dbReference type="ARBA" id="ARBA00022723"/>
    </source>
</evidence>
<evidence type="ECO:0000256" key="1">
    <source>
        <dbReference type="ARBA" id="ARBA00001947"/>
    </source>
</evidence>
<keyword evidence="10" id="KW-1185">Reference proteome</keyword>
<keyword evidence="4" id="KW-0378">Hydrolase</keyword>
<dbReference type="GO" id="GO:0046872">
    <property type="term" value="F:metal ion binding"/>
    <property type="evidence" value="ECO:0007669"/>
    <property type="project" value="UniProtKB-KW"/>
</dbReference>
<dbReference type="CDD" id="cd07324">
    <property type="entry name" value="M48C_Oma1-like"/>
    <property type="match status" value="1"/>
</dbReference>
<dbReference type="InterPro" id="IPR001915">
    <property type="entry name" value="Peptidase_M48"/>
</dbReference>
<dbReference type="InterPro" id="IPR011990">
    <property type="entry name" value="TPR-like_helical_dom_sf"/>
</dbReference>
<keyword evidence="2" id="KW-0645">Protease</keyword>
<dbReference type="OrthoDB" id="9814887at2"/>
<evidence type="ECO:0000313" key="10">
    <source>
        <dbReference type="Proteomes" id="UP000319148"/>
    </source>
</evidence>
<keyword evidence="3" id="KW-0479">Metal-binding</keyword>
<organism evidence="9 10">
    <name type="scientific">Emcibacter nanhaiensis</name>
    <dbReference type="NCBI Taxonomy" id="1505037"/>
    <lineage>
        <taxon>Bacteria</taxon>
        <taxon>Pseudomonadati</taxon>
        <taxon>Pseudomonadota</taxon>
        <taxon>Alphaproteobacteria</taxon>
        <taxon>Emcibacterales</taxon>
        <taxon>Emcibacteraceae</taxon>
        <taxon>Emcibacter</taxon>
    </lineage>
</organism>
<evidence type="ECO:0000256" key="6">
    <source>
        <dbReference type="ARBA" id="ARBA00023049"/>
    </source>
</evidence>
<name>A0A501PS46_9PROT</name>
<comment type="caution">
    <text evidence="9">The sequence shown here is derived from an EMBL/GenBank/DDBJ whole genome shotgun (WGS) entry which is preliminary data.</text>
</comment>
<dbReference type="PANTHER" id="PTHR22726:SF1">
    <property type="entry name" value="METALLOENDOPEPTIDASE OMA1, MITOCHONDRIAL"/>
    <property type="match status" value="1"/>
</dbReference>
<dbReference type="EMBL" id="VFIY01000004">
    <property type="protein sequence ID" value="TPD62968.1"/>
    <property type="molecule type" value="Genomic_DNA"/>
</dbReference>
<dbReference type="Gene3D" id="3.30.2010.10">
    <property type="entry name" value="Metalloproteases ('zincins'), catalytic domain"/>
    <property type="match status" value="1"/>
</dbReference>
<dbReference type="GO" id="GO:0016020">
    <property type="term" value="C:membrane"/>
    <property type="evidence" value="ECO:0007669"/>
    <property type="project" value="TreeGrafter"/>
</dbReference>
<evidence type="ECO:0000256" key="7">
    <source>
        <dbReference type="SAM" id="MobiDB-lite"/>
    </source>
</evidence>
<evidence type="ECO:0000256" key="2">
    <source>
        <dbReference type="ARBA" id="ARBA00022670"/>
    </source>
</evidence>
<dbReference type="Proteomes" id="UP000319148">
    <property type="component" value="Unassembled WGS sequence"/>
</dbReference>
<evidence type="ECO:0000256" key="5">
    <source>
        <dbReference type="ARBA" id="ARBA00022833"/>
    </source>
</evidence>
<dbReference type="GO" id="GO:0004222">
    <property type="term" value="F:metalloendopeptidase activity"/>
    <property type="evidence" value="ECO:0007669"/>
    <property type="project" value="InterPro"/>
</dbReference>
<dbReference type="PANTHER" id="PTHR22726">
    <property type="entry name" value="METALLOENDOPEPTIDASE OMA1"/>
    <property type="match status" value="1"/>
</dbReference>
<evidence type="ECO:0000256" key="4">
    <source>
        <dbReference type="ARBA" id="ARBA00022801"/>
    </source>
</evidence>
<gene>
    <name evidence="9" type="ORF">FIV46_02490</name>
</gene>
<reference evidence="10" key="1">
    <citation type="submission" date="2019-06" db="EMBL/GenBank/DDBJ databases">
        <title>The complete genome of Emcibacter congregatus ZYLT.</title>
        <authorList>
            <person name="Zhao Z."/>
        </authorList>
    </citation>
    <scope>NUCLEOTIDE SEQUENCE [LARGE SCALE GENOMIC DNA]</scope>
    <source>
        <strain evidence="10">MCCC 1A06723</strain>
    </source>
</reference>
<feature type="region of interest" description="Disordered" evidence="7">
    <location>
        <begin position="452"/>
        <end position="486"/>
    </location>
</feature>
<dbReference type="AlphaFoldDB" id="A0A501PS46"/>
<evidence type="ECO:0000259" key="8">
    <source>
        <dbReference type="Pfam" id="PF01435"/>
    </source>
</evidence>
<dbReference type="InterPro" id="IPR051156">
    <property type="entry name" value="Mito/Outer_Membr_Metalloprot"/>
</dbReference>
<dbReference type="Gene3D" id="1.25.40.10">
    <property type="entry name" value="Tetratricopeptide repeat domain"/>
    <property type="match status" value="1"/>
</dbReference>
<proteinExistence type="predicted"/>
<feature type="domain" description="Peptidase M48" evidence="8">
    <location>
        <begin position="42"/>
        <end position="234"/>
    </location>
</feature>
<dbReference type="GO" id="GO:0051603">
    <property type="term" value="P:proteolysis involved in protein catabolic process"/>
    <property type="evidence" value="ECO:0007669"/>
    <property type="project" value="TreeGrafter"/>
</dbReference>
<evidence type="ECO:0000313" key="9">
    <source>
        <dbReference type="EMBL" id="TPD62968.1"/>
    </source>
</evidence>
<protein>
    <recommendedName>
        <fullName evidence="8">Peptidase M48 domain-containing protein</fullName>
    </recommendedName>
</protein>
<accession>A0A501PS46</accession>
<keyword evidence="6" id="KW-0482">Metalloprotease</keyword>
<comment type="cofactor">
    <cofactor evidence="1">
        <name>Zn(2+)</name>
        <dbReference type="ChEBI" id="CHEBI:29105"/>
    </cofactor>
</comment>
<dbReference type="Pfam" id="PF01435">
    <property type="entry name" value="Peptidase_M48"/>
    <property type="match status" value="1"/>
</dbReference>
<sequence>MMSFLAANNGLVRTLAVILPLSMIFTSVAQAQRGGGLSILRDAEIEHTIRDFAEPLFEAADLTPDSVDTYIVNDKSLNAFVAGGQNIFIHTGLIIEAKNYNELVGVLAHETGHITGGHITRFSDGLKGATAMTILGTLLGAAAIAAGSGDAGMALMLGGQHLGTRSYLKYSRTQESAADQAGLTILEKTHQSGEGLISFLDYLGDQELLSSYQQDPYARTHPVSIERISKLRQRVTSSPWYKAPPDPVMEYKFKRMQAKLFGYLKPGMTTLNKYPQSDQSVYARYARAFAYHKLHQVPEALREINSLIEELPKDPYFYETKGQILFENGFVREAGDAYRQAVKYLPSNPLIRVSFAQALLNTEDDALVDEALDSLKYALAKDPNNYFAWLQASIAYHRKGNEAMTRYASAERFLLAGDVRGAMVNAKFAMDNLPKNSTEWIRAQDILVTTQSNLSPNAQEKLPPLPDKKPDNDDQNGDHSLFFADR</sequence>